<reference evidence="2" key="1">
    <citation type="submission" date="2021-05" db="EMBL/GenBank/DDBJ databases">
        <title>The genome of the haptophyte Pavlova lutheri (Diacronema luteri, Pavlovales) - a model for lipid biosynthesis in eukaryotic algae.</title>
        <authorList>
            <person name="Hulatt C.J."/>
            <person name="Posewitz M.C."/>
        </authorList>
    </citation>
    <scope>NUCLEOTIDE SEQUENCE</scope>
    <source>
        <strain evidence="2">NIVA-4/92</strain>
    </source>
</reference>
<feature type="compositionally biased region" description="Low complexity" evidence="1">
    <location>
        <begin position="568"/>
        <end position="594"/>
    </location>
</feature>
<evidence type="ECO:0000256" key="1">
    <source>
        <dbReference type="SAM" id="MobiDB-lite"/>
    </source>
</evidence>
<keyword evidence="3" id="KW-1185">Reference proteome</keyword>
<feature type="region of interest" description="Disordered" evidence="1">
    <location>
        <begin position="541"/>
        <end position="613"/>
    </location>
</feature>
<feature type="compositionally biased region" description="Pro residues" evidence="1">
    <location>
        <begin position="208"/>
        <end position="217"/>
    </location>
</feature>
<feature type="compositionally biased region" description="Basic and acidic residues" evidence="1">
    <location>
        <begin position="180"/>
        <end position="189"/>
    </location>
</feature>
<name>A0A8J5XEY6_DIALT</name>
<feature type="compositionally biased region" description="Low complexity" evidence="1">
    <location>
        <begin position="38"/>
        <end position="58"/>
    </location>
</feature>
<comment type="caution">
    <text evidence="2">The sequence shown here is derived from an EMBL/GenBank/DDBJ whole genome shotgun (WGS) entry which is preliminary data.</text>
</comment>
<dbReference type="Proteomes" id="UP000751190">
    <property type="component" value="Unassembled WGS sequence"/>
</dbReference>
<proteinExistence type="predicted"/>
<accession>A0A8J5XEY6</accession>
<dbReference type="AlphaFoldDB" id="A0A8J5XEY6"/>
<feature type="region of interest" description="Disordered" evidence="1">
    <location>
        <begin position="180"/>
        <end position="293"/>
    </location>
</feature>
<gene>
    <name evidence="2" type="ORF">KFE25_004845</name>
</gene>
<organism evidence="2 3">
    <name type="scientific">Diacronema lutheri</name>
    <name type="common">Unicellular marine alga</name>
    <name type="synonym">Monochrysis lutheri</name>
    <dbReference type="NCBI Taxonomy" id="2081491"/>
    <lineage>
        <taxon>Eukaryota</taxon>
        <taxon>Haptista</taxon>
        <taxon>Haptophyta</taxon>
        <taxon>Pavlovophyceae</taxon>
        <taxon>Pavlovales</taxon>
        <taxon>Pavlovaceae</taxon>
        <taxon>Diacronema</taxon>
    </lineage>
</organism>
<feature type="compositionally biased region" description="Low complexity" evidence="1">
    <location>
        <begin position="543"/>
        <end position="560"/>
    </location>
</feature>
<evidence type="ECO:0000313" key="3">
    <source>
        <dbReference type="Proteomes" id="UP000751190"/>
    </source>
</evidence>
<protein>
    <submittedName>
        <fullName evidence="2">Uncharacterized protein</fullName>
    </submittedName>
</protein>
<evidence type="ECO:0000313" key="2">
    <source>
        <dbReference type="EMBL" id="KAG8463334.1"/>
    </source>
</evidence>
<feature type="region of interest" description="Disordered" evidence="1">
    <location>
        <begin position="1"/>
        <end position="58"/>
    </location>
</feature>
<sequence length="613" mass="60326">MLSPRQLRPTLSPRQLRPLPPARTRGGAHARGGEGGVRARVPPLTAPQAAQEARRAAAAQLQARARRYHDARELAFSMRGLGSDLAFLEPLSRGAITRPPSASARGTDGSDDAAGLAREVRRLRGQLRELQPLRKELRALKPLVHQRETGARAYPLPAGELGGGGDGASLDALDVSHFGERRPVTDHPGRRGLARADVAPSGLRAYQTPPPPAPPRTAPQSARAARRVAHGGRAAGATLPSARQGAAAPVERAPVRAHEDAEGESDGDGRWKDGGRNGGGDSNCIAHSSADDGTEVDAAGGPALARARLAKTVAATVSVVKTVRAIKLSMRPPDAMPVPPKPSDAAGAAGAATLAGGARGADASTSSFFDCLASRESNAVDGGAGGGGAGAVGGGAGAVGGGAGAVGGGAGAVGGGSTGGDGGAPRASAPPAGLASTVMKMEMASMRALLSAAREDGEKGVAEASALRAALEHARGDAAAASAAAEAQAALVAELRAEAASARELAAASERAEHSAAARIASLEAELGAMAARLDERAGAFGGAAEPAPGALAAPTSAAPEQDARGQAPALPTAASVAAPPAPRASAASDSVAPTAASLDADAHAGTGRVPSA</sequence>
<dbReference type="EMBL" id="JAGTXO010000016">
    <property type="protein sequence ID" value="KAG8463334.1"/>
    <property type="molecule type" value="Genomic_DNA"/>
</dbReference>